<sequence>MMKRQPIPSIASSASSTYRWLFLGTLLILLSGCARDEGLGEDFWEKYDDITDWVTLKLDLSPEQEEKVLPILQQDFQRKKKMLKSYGFRSGKSPHLNEQLVEEIDAKMVAIRAETRAKLVPLLSPQQLKSLKEIQSEYHQDFRERLDRLMHGKS</sequence>
<dbReference type="PROSITE" id="PS51257">
    <property type="entry name" value="PROKAR_LIPOPROTEIN"/>
    <property type="match status" value="1"/>
</dbReference>
<dbReference type="RefSeq" id="WP_345548870.1">
    <property type="nucleotide sequence ID" value="NZ_BAABRT010000004.1"/>
</dbReference>
<evidence type="ECO:0000313" key="2">
    <source>
        <dbReference type="Proteomes" id="UP001408594"/>
    </source>
</evidence>
<dbReference type="Proteomes" id="UP001408594">
    <property type="component" value="Unassembled WGS sequence"/>
</dbReference>
<evidence type="ECO:0000313" key="1">
    <source>
        <dbReference type="EMBL" id="GAA5524126.1"/>
    </source>
</evidence>
<keyword evidence="2" id="KW-1185">Reference proteome</keyword>
<evidence type="ECO:0008006" key="3">
    <source>
        <dbReference type="Google" id="ProtNLM"/>
    </source>
</evidence>
<proteinExistence type="predicted"/>
<comment type="caution">
    <text evidence="1">The sequence shown here is derived from an EMBL/GenBank/DDBJ whole genome shotgun (WGS) entry which is preliminary data.</text>
</comment>
<organism evidence="1 2">
    <name type="scientific">Microbulbifer aestuariivivens</name>
    <dbReference type="NCBI Taxonomy" id="1908308"/>
    <lineage>
        <taxon>Bacteria</taxon>
        <taxon>Pseudomonadati</taxon>
        <taxon>Pseudomonadota</taxon>
        <taxon>Gammaproteobacteria</taxon>
        <taxon>Cellvibrionales</taxon>
        <taxon>Microbulbiferaceae</taxon>
        <taxon>Microbulbifer</taxon>
    </lineage>
</organism>
<name>A0ABP9WPU8_9GAMM</name>
<accession>A0ABP9WPU8</accession>
<reference evidence="1 2" key="1">
    <citation type="submission" date="2024-02" db="EMBL/GenBank/DDBJ databases">
        <title>Microbulbifer aestuariivivens NBRC 112533.</title>
        <authorList>
            <person name="Ichikawa N."/>
            <person name="Katano-Makiyama Y."/>
            <person name="Hidaka K."/>
        </authorList>
    </citation>
    <scope>NUCLEOTIDE SEQUENCE [LARGE SCALE GENOMIC DNA]</scope>
    <source>
        <strain evidence="1 2">NBRC 112533</strain>
    </source>
</reference>
<dbReference type="EMBL" id="BAABRT010000004">
    <property type="protein sequence ID" value="GAA5524126.1"/>
    <property type="molecule type" value="Genomic_DNA"/>
</dbReference>
<protein>
    <recommendedName>
        <fullName evidence="3">Periplasmic heavy metal sensor</fullName>
    </recommendedName>
</protein>
<gene>
    <name evidence="1" type="ORF">Maes01_00680</name>
</gene>